<dbReference type="PROSITE" id="PS51998">
    <property type="entry name" value="DEK_C"/>
    <property type="match status" value="1"/>
</dbReference>
<dbReference type="InterPro" id="IPR037647">
    <property type="entry name" value="HIRIP3"/>
</dbReference>
<reference evidence="3" key="1">
    <citation type="submission" date="2023-03" db="EMBL/GenBank/DDBJ databases">
        <title>Massive genome expansion in bonnet fungi (Mycena s.s.) driven by repeated elements and novel gene families across ecological guilds.</title>
        <authorList>
            <consortium name="Lawrence Berkeley National Laboratory"/>
            <person name="Harder C.B."/>
            <person name="Miyauchi S."/>
            <person name="Viragh M."/>
            <person name="Kuo A."/>
            <person name="Thoen E."/>
            <person name="Andreopoulos B."/>
            <person name="Lu D."/>
            <person name="Skrede I."/>
            <person name="Drula E."/>
            <person name="Henrissat B."/>
            <person name="Morin E."/>
            <person name="Kohler A."/>
            <person name="Barry K."/>
            <person name="LaButti K."/>
            <person name="Morin E."/>
            <person name="Salamov A."/>
            <person name="Lipzen A."/>
            <person name="Mereny Z."/>
            <person name="Hegedus B."/>
            <person name="Baldrian P."/>
            <person name="Stursova M."/>
            <person name="Weitz H."/>
            <person name="Taylor A."/>
            <person name="Grigoriev I.V."/>
            <person name="Nagy L.G."/>
            <person name="Martin F."/>
            <person name="Kauserud H."/>
        </authorList>
    </citation>
    <scope>NUCLEOTIDE SEQUENCE</scope>
    <source>
        <strain evidence="3">9284</strain>
    </source>
</reference>
<feature type="compositionally biased region" description="Polar residues" evidence="1">
    <location>
        <begin position="140"/>
        <end position="159"/>
    </location>
</feature>
<dbReference type="EMBL" id="JARKIF010000003">
    <property type="protein sequence ID" value="KAJ7644246.1"/>
    <property type="molecule type" value="Genomic_DNA"/>
</dbReference>
<proteinExistence type="predicted"/>
<evidence type="ECO:0000313" key="4">
    <source>
        <dbReference type="Proteomes" id="UP001221142"/>
    </source>
</evidence>
<dbReference type="Proteomes" id="UP001221142">
    <property type="component" value="Unassembled WGS sequence"/>
</dbReference>
<sequence>MTPSIPEIRAATSKIVRAARRKGELEQISKKTIRQTLETQFDLEEGFLSAQGYKQAVSSAVDDALEEDSGTEDIPEPAVQPQEPQKEKTPPRNTKKRKSEEALESKPKKKQAVAAPSKSKSKFKSAEMIASSDHEEDTSTELQKQPESGGSSSKENKTTQAKKPKAGSSVAKSKKTTPPAKAESDSELSVLEDEPPKKKTKSSKSADKGQAKPKGKKVELSKDEETIKRLKSLVLGCGVRKVWGKVFKDVDSPSEQIRMLKKILTDLGMSGRMSMEQARAIKEKRELAQELEDVQAFAAATTRSKGSKDDEDDEDDESEEEEEALPAKRKTARTSIMAFLGDQSDSD</sequence>
<protein>
    <recommendedName>
        <fullName evidence="2">DEK-C domain-containing protein</fullName>
    </recommendedName>
</protein>
<dbReference type="AlphaFoldDB" id="A0AAD7CDE8"/>
<feature type="compositionally biased region" description="Acidic residues" evidence="1">
    <location>
        <begin position="309"/>
        <end position="324"/>
    </location>
</feature>
<evidence type="ECO:0000313" key="3">
    <source>
        <dbReference type="EMBL" id="KAJ7644246.1"/>
    </source>
</evidence>
<feature type="region of interest" description="Disordered" evidence="1">
    <location>
        <begin position="59"/>
        <end position="225"/>
    </location>
</feature>
<organism evidence="3 4">
    <name type="scientific">Roridomyces roridus</name>
    <dbReference type="NCBI Taxonomy" id="1738132"/>
    <lineage>
        <taxon>Eukaryota</taxon>
        <taxon>Fungi</taxon>
        <taxon>Dikarya</taxon>
        <taxon>Basidiomycota</taxon>
        <taxon>Agaricomycotina</taxon>
        <taxon>Agaricomycetes</taxon>
        <taxon>Agaricomycetidae</taxon>
        <taxon>Agaricales</taxon>
        <taxon>Marasmiineae</taxon>
        <taxon>Mycenaceae</taxon>
        <taxon>Roridomyces</taxon>
    </lineage>
</organism>
<feature type="region of interest" description="Disordered" evidence="1">
    <location>
        <begin position="296"/>
        <end position="347"/>
    </location>
</feature>
<dbReference type="PANTHER" id="PTHR15410:SF2">
    <property type="entry name" value="HIRA-INTERACTING PROTEIN 3"/>
    <property type="match status" value="1"/>
</dbReference>
<evidence type="ECO:0000256" key="1">
    <source>
        <dbReference type="SAM" id="MobiDB-lite"/>
    </source>
</evidence>
<gene>
    <name evidence="3" type="ORF">FB45DRAFT_897330</name>
</gene>
<feature type="domain" description="DEK-C" evidence="2">
    <location>
        <begin position="2"/>
        <end position="66"/>
    </location>
</feature>
<dbReference type="GO" id="GO:0005634">
    <property type="term" value="C:nucleus"/>
    <property type="evidence" value="ECO:0007669"/>
    <property type="project" value="TreeGrafter"/>
</dbReference>
<feature type="compositionally biased region" description="Acidic residues" evidence="1">
    <location>
        <begin position="63"/>
        <end position="75"/>
    </location>
</feature>
<dbReference type="InterPro" id="IPR014876">
    <property type="entry name" value="DEK_C"/>
</dbReference>
<keyword evidence="4" id="KW-1185">Reference proteome</keyword>
<accession>A0AAD7CDE8</accession>
<comment type="caution">
    <text evidence="3">The sequence shown here is derived from an EMBL/GenBank/DDBJ whole genome shotgun (WGS) entry which is preliminary data.</text>
</comment>
<feature type="compositionally biased region" description="Basic and acidic residues" evidence="1">
    <location>
        <begin position="204"/>
        <end position="225"/>
    </location>
</feature>
<name>A0AAD7CDE8_9AGAR</name>
<evidence type="ECO:0000259" key="2">
    <source>
        <dbReference type="PROSITE" id="PS51998"/>
    </source>
</evidence>
<dbReference type="PANTHER" id="PTHR15410">
    <property type="entry name" value="HIRA-INTERACTING PROTEIN 3"/>
    <property type="match status" value="1"/>
</dbReference>